<dbReference type="Gene3D" id="3.40.50.720">
    <property type="entry name" value="NAD(P)-binding Rossmann-like Domain"/>
    <property type="match status" value="1"/>
</dbReference>
<feature type="domain" description="NmrA-like" evidence="1">
    <location>
        <begin position="9"/>
        <end position="228"/>
    </location>
</feature>
<sequence length="282" mass="29897">MTEPTLPALAVTGSTGHLGGRVARALADAGVAQRLLARTPSKAPALPGAIVVASSYADDDETRRSLEGVAVLFMVSASESADRLDRHFAFVDAAAAAGVQHVVYTSFFHAAPESTFTLARDHWHTERRIKASGMAWTFLRDNLYLDFLPAMVGADGVIRGPAGDGRVAVVTRADIAACAVAVLASPGEHVGRTYELSGPEALTLDEVAAVLTAHTGRTVGYHRETVPEAYESRRAWEAPDWQYDAWVSTYTAIAAGELADVTGDVEALTGRAPMSLAEHLSR</sequence>
<dbReference type="Pfam" id="PF05368">
    <property type="entry name" value="NmrA"/>
    <property type="match status" value="1"/>
</dbReference>
<organism evidence="2 3">
    <name type="scientific">Microbacterium hominis</name>
    <dbReference type="NCBI Taxonomy" id="162426"/>
    <lineage>
        <taxon>Bacteria</taxon>
        <taxon>Bacillati</taxon>
        <taxon>Actinomycetota</taxon>
        <taxon>Actinomycetes</taxon>
        <taxon>Micrococcales</taxon>
        <taxon>Microbacteriaceae</taxon>
        <taxon>Microbacterium</taxon>
    </lineage>
</organism>
<gene>
    <name evidence="2" type="ORF">HQM25_02485</name>
</gene>
<evidence type="ECO:0000313" key="3">
    <source>
        <dbReference type="Proteomes" id="UP000502498"/>
    </source>
</evidence>
<dbReference type="PANTHER" id="PTHR47129">
    <property type="entry name" value="QUINONE OXIDOREDUCTASE 2"/>
    <property type="match status" value="1"/>
</dbReference>
<dbReference type="RefSeq" id="WP_172988798.1">
    <property type="nucleotide sequence ID" value="NZ_CP054038.1"/>
</dbReference>
<name>A0A7D4QGL6_9MICO</name>
<accession>A0A7D4QGL6</accession>
<evidence type="ECO:0000313" key="2">
    <source>
        <dbReference type="EMBL" id="QKJ18376.1"/>
    </source>
</evidence>
<reference evidence="2 3" key="1">
    <citation type="submission" date="2020-05" db="EMBL/GenBank/DDBJ databases">
        <title>Strain PA2F3 complete genome.</title>
        <authorList>
            <person name="Kim Y.-S."/>
            <person name="Kim S.-J."/>
            <person name="Jung H.-k."/>
            <person name="Kim S.-E."/>
            <person name="Kim K.-H."/>
        </authorList>
    </citation>
    <scope>NUCLEOTIDE SEQUENCE [LARGE SCALE GENOMIC DNA]</scope>
    <source>
        <strain evidence="2 3">PA2F3</strain>
    </source>
</reference>
<protein>
    <submittedName>
        <fullName evidence="2">SDR family oxidoreductase</fullName>
    </submittedName>
</protein>
<proteinExistence type="predicted"/>
<evidence type="ECO:0000259" key="1">
    <source>
        <dbReference type="Pfam" id="PF05368"/>
    </source>
</evidence>
<dbReference type="InterPro" id="IPR036291">
    <property type="entry name" value="NAD(P)-bd_dom_sf"/>
</dbReference>
<dbReference type="PANTHER" id="PTHR47129:SF1">
    <property type="entry name" value="NMRA-LIKE DOMAIN-CONTAINING PROTEIN"/>
    <property type="match status" value="1"/>
</dbReference>
<dbReference type="AlphaFoldDB" id="A0A7D4QGL6"/>
<dbReference type="Proteomes" id="UP000502498">
    <property type="component" value="Chromosome"/>
</dbReference>
<dbReference type="SUPFAM" id="SSF51735">
    <property type="entry name" value="NAD(P)-binding Rossmann-fold domains"/>
    <property type="match status" value="1"/>
</dbReference>
<dbReference type="InterPro" id="IPR052718">
    <property type="entry name" value="NmrA-type_oxidoreductase"/>
</dbReference>
<dbReference type="InterPro" id="IPR008030">
    <property type="entry name" value="NmrA-like"/>
</dbReference>
<dbReference type="EMBL" id="CP054038">
    <property type="protein sequence ID" value="QKJ18376.1"/>
    <property type="molecule type" value="Genomic_DNA"/>
</dbReference>
<dbReference type="Gene3D" id="3.90.25.10">
    <property type="entry name" value="UDP-galactose 4-epimerase, domain 1"/>
    <property type="match status" value="1"/>
</dbReference>
<dbReference type="CDD" id="cd05269">
    <property type="entry name" value="TMR_SDR_a"/>
    <property type="match status" value="1"/>
</dbReference>